<evidence type="ECO:0000256" key="1">
    <source>
        <dbReference type="SAM" id="MobiDB-lite"/>
    </source>
</evidence>
<reference evidence="2 3" key="1">
    <citation type="submission" date="2022-01" db="EMBL/GenBank/DDBJ databases">
        <authorList>
            <person name="Xiong W."/>
            <person name="Schranz E."/>
        </authorList>
    </citation>
    <scope>NUCLEOTIDE SEQUENCE [LARGE SCALE GENOMIC DNA]</scope>
</reference>
<dbReference type="EMBL" id="CAKMRJ010001112">
    <property type="protein sequence ID" value="CAH1423034.1"/>
    <property type="molecule type" value="Genomic_DNA"/>
</dbReference>
<feature type="region of interest" description="Disordered" evidence="1">
    <location>
        <begin position="24"/>
        <end position="58"/>
    </location>
</feature>
<sequence>MKNIWSPVCGFLIGALHTHRRRLPSSLKRTPHSRPPLPPSAFSSPRSPLLTCSESTKGETEPPVVRFVLPLTDASSSFPTSSGGIIAFSHKRVNT</sequence>
<dbReference type="Proteomes" id="UP001157418">
    <property type="component" value="Unassembled WGS sequence"/>
</dbReference>
<organism evidence="2 3">
    <name type="scientific">Lactuca virosa</name>
    <dbReference type="NCBI Taxonomy" id="75947"/>
    <lineage>
        <taxon>Eukaryota</taxon>
        <taxon>Viridiplantae</taxon>
        <taxon>Streptophyta</taxon>
        <taxon>Embryophyta</taxon>
        <taxon>Tracheophyta</taxon>
        <taxon>Spermatophyta</taxon>
        <taxon>Magnoliopsida</taxon>
        <taxon>eudicotyledons</taxon>
        <taxon>Gunneridae</taxon>
        <taxon>Pentapetalae</taxon>
        <taxon>asterids</taxon>
        <taxon>campanulids</taxon>
        <taxon>Asterales</taxon>
        <taxon>Asteraceae</taxon>
        <taxon>Cichorioideae</taxon>
        <taxon>Cichorieae</taxon>
        <taxon>Lactucinae</taxon>
        <taxon>Lactuca</taxon>
    </lineage>
</organism>
<proteinExistence type="predicted"/>
<comment type="caution">
    <text evidence="2">The sequence shown here is derived from an EMBL/GenBank/DDBJ whole genome shotgun (WGS) entry which is preliminary data.</text>
</comment>
<accession>A0AAU9MFY4</accession>
<name>A0AAU9MFY4_9ASTR</name>
<feature type="compositionally biased region" description="Polar residues" evidence="1">
    <location>
        <begin position="41"/>
        <end position="55"/>
    </location>
</feature>
<keyword evidence="3" id="KW-1185">Reference proteome</keyword>
<gene>
    <name evidence="2" type="ORF">LVIROSA_LOCUS10329</name>
</gene>
<evidence type="ECO:0008006" key="4">
    <source>
        <dbReference type="Google" id="ProtNLM"/>
    </source>
</evidence>
<evidence type="ECO:0000313" key="3">
    <source>
        <dbReference type="Proteomes" id="UP001157418"/>
    </source>
</evidence>
<evidence type="ECO:0000313" key="2">
    <source>
        <dbReference type="EMBL" id="CAH1423034.1"/>
    </source>
</evidence>
<dbReference type="AlphaFoldDB" id="A0AAU9MFY4"/>
<protein>
    <recommendedName>
        <fullName evidence="4">Secreted protein</fullName>
    </recommendedName>
</protein>